<feature type="domain" description="F-box" evidence="1">
    <location>
        <begin position="72"/>
        <end position="122"/>
    </location>
</feature>
<reference evidence="2 3" key="1">
    <citation type="submission" date="2016-03" db="EMBL/GenBank/DDBJ databases">
        <authorList>
            <person name="Ploux O."/>
        </authorList>
    </citation>
    <scope>NUCLEOTIDE SEQUENCE [LARGE SCALE GENOMIC DNA]</scope>
    <source>
        <strain evidence="2 3">UAMH 11012</strain>
    </source>
</reference>
<evidence type="ECO:0000313" key="3">
    <source>
        <dbReference type="Proteomes" id="UP000184330"/>
    </source>
</evidence>
<keyword evidence="3" id="KW-1185">Reference proteome</keyword>
<dbReference type="AlphaFoldDB" id="A0A1L7WN21"/>
<protein>
    <recommendedName>
        <fullName evidence="1">F-box domain-containing protein</fullName>
    </recommendedName>
</protein>
<name>A0A1L7WN21_9HELO</name>
<dbReference type="PROSITE" id="PS50181">
    <property type="entry name" value="FBOX"/>
    <property type="match status" value="1"/>
</dbReference>
<dbReference type="EMBL" id="FJOG01000004">
    <property type="protein sequence ID" value="CZR54171.1"/>
    <property type="molecule type" value="Genomic_DNA"/>
</dbReference>
<evidence type="ECO:0000313" key="2">
    <source>
        <dbReference type="EMBL" id="CZR54171.1"/>
    </source>
</evidence>
<proteinExistence type="predicted"/>
<evidence type="ECO:0000259" key="1">
    <source>
        <dbReference type="PROSITE" id="PS50181"/>
    </source>
</evidence>
<dbReference type="OrthoDB" id="5351126at2759"/>
<dbReference type="SUPFAM" id="SSF52047">
    <property type="entry name" value="RNI-like"/>
    <property type="match status" value="1"/>
</dbReference>
<organism evidence="2 3">
    <name type="scientific">Phialocephala subalpina</name>
    <dbReference type="NCBI Taxonomy" id="576137"/>
    <lineage>
        <taxon>Eukaryota</taxon>
        <taxon>Fungi</taxon>
        <taxon>Dikarya</taxon>
        <taxon>Ascomycota</taxon>
        <taxon>Pezizomycotina</taxon>
        <taxon>Leotiomycetes</taxon>
        <taxon>Helotiales</taxon>
        <taxon>Mollisiaceae</taxon>
        <taxon>Phialocephala</taxon>
        <taxon>Phialocephala fortinii species complex</taxon>
    </lineage>
</organism>
<gene>
    <name evidence="2" type="ORF">PAC_04054</name>
</gene>
<sequence length="529" mass="60320">MFRKRKKVTHPPHGAERSHRFSLNWVLGFWKPAMENIMPSDVDHVANFESSTMQDSSSDEYVSRRSLISLPPNSLAVMPNEILEIIFGYLLQQAIYSLTLTNSRFAEIATFHLHDEPIFASTYRFAQFVHVVSHNPQYALLVRSLDLSNIPLQPCDTTKDSPRNYSPCASWREFKYRNEDMYYVTEDNGALTRSPKSSSPSGSWRKGIWRKQRSLASWKTLKELGMTECHTSSHPPPSPLLKRFECQRDIPIGALCHVLAACRELKKVNLSRIQLADDNIALPESKVFSRKDLFEPREFVTRFLAFPDPSHPWSRPPHWPCTEGHSFPSISSPESLPMFLKFTPDKCDGPINTFSSDVAWPRKRFSCSMRIFPDEIFYWLCTLKELEDVDLSHCMWVTTRRIRRLVSDAARLGDELGDGKRAKGLTMLDLRGCRVWDFTRVARVTYPSWGTKGSREEIERCVREWVEGGGGEDRSLRHSCGTCSVFAHSSTFCGCYLSDDELDGPPGTGKPASAFELSDCFSFTPRGST</sequence>
<dbReference type="Proteomes" id="UP000184330">
    <property type="component" value="Unassembled WGS sequence"/>
</dbReference>
<accession>A0A1L7WN21</accession>
<dbReference type="InterPro" id="IPR001810">
    <property type="entry name" value="F-box_dom"/>
</dbReference>